<evidence type="ECO:0000313" key="7">
    <source>
        <dbReference type="Proteomes" id="UP000809349"/>
    </source>
</evidence>
<evidence type="ECO:0000256" key="2">
    <source>
        <dbReference type="ARBA" id="ARBA00022692"/>
    </source>
</evidence>
<comment type="function">
    <text evidence="5">Plays a role in cell envelope biogenesis, maintenance of cell envelope integrity and membrane homeostasis.</text>
</comment>
<keyword evidence="1 5" id="KW-1003">Cell membrane</keyword>
<evidence type="ECO:0000256" key="1">
    <source>
        <dbReference type="ARBA" id="ARBA00022475"/>
    </source>
</evidence>
<feature type="transmembrane region" description="Helical" evidence="5">
    <location>
        <begin position="150"/>
        <end position="171"/>
    </location>
</feature>
<keyword evidence="5" id="KW-0997">Cell inner membrane</keyword>
<dbReference type="EMBL" id="JAFBIL020000011">
    <property type="protein sequence ID" value="MBZ2209991.1"/>
    <property type="molecule type" value="Genomic_DNA"/>
</dbReference>
<sequence length="211" mass="23894">MKFLFDFFPILLFFGVFKLGERDPDVAHGIVTEYLSALISGGSISPEQGPIILATVVVILATFAQIAYVKLRGRKVDGMLWISLAVITVFGGATIYFHDDTFIKWKPTILYWVFAFALALAQFGFRKNLIRQVMEQNIKLPDPVWAKLSLSWMVFFFLIGVLNVFVAFVVFKTDTSAWVSFKLFGITGIFFAFVIGQTMLLSKYIEEEEKA</sequence>
<comment type="similarity">
    <text evidence="5">Belongs to the YciB family.</text>
</comment>
<dbReference type="HAMAP" id="MF_00189">
    <property type="entry name" value="YciB"/>
    <property type="match status" value="1"/>
</dbReference>
<dbReference type="InterPro" id="IPR006008">
    <property type="entry name" value="YciB"/>
</dbReference>
<proteinExistence type="inferred from homology"/>
<keyword evidence="4 5" id="KW-0472">Membrane</keyword>
<dbReference type="PANTHER" id="PTHR36917">
    <property type="entry name" value="INTRACELLULAR SEPTATION PROTEIN A-RELATED"/>
    <property type="match status" value="1"/>
</dbReference>
<feature type="transmembrane region" description="Helical" evidence="5">
    <location>
        <begin position="109"/>
        <end position="129"/>
    </location>
</feature>
<gene>
    <name evidence="5" type="primary">yciB</name>
    <name evidence="6" type="ORF">I4X03_022235</name>
</gene>
<feature type="transmembrane region" description="Helical" evidence="5">
    <location>
        <begin position="51"/>
        <end position="71"/>
    </location>
</feature>
<keyword evidence="3 5" id="KW-1133">Transmembrane helix</keyword>
<evidence type="ECO:0000313" key="6">
    <source>
        <dbReference type="EMBL" id="MBZ2209991.1"/>
    </source>
</evidence>
<protein>
    <recommendedName>
        <fullName evidence="5">Inner membrane-spanning protein YciB</fullName>
    </recommendedName>
</protein>
<dbReference type="Proteomes" id="UP000809349">
    <property type="component" value="Unassembled WGS sequence"/>
</dbReference>
<dbReference type="PANTHER" id="PTHR36917:SF1">
    <property type="entry name" value="INNER MEMBRANE-SPANNING PROTEIN YCIB"/>
    <property type="match status" value="1"/>
</dbReference>
<feature type="transmembrane region" description="Helical" evidence="5">
    <location>
        <begin position="78"/>
        <end position="97"/>
    </location>
</feature>
<evidence type="ECO:0000256" key="4">
    <source>
        <dbReference type="ARBA" id="ARBA00023136"/>
    </source>
</evidence>
<accession>A0ABS7SVK4</accession>
<keyword evidence="2 5" id="KW-0812">Transmembrane</keyword>
<reference evidence="6 7" key="1">
    <citation type="submission" date="2021-08" db="EMBL/GenBank/DDBJ databases">
        <title>Massilia sp. R798.</title>
        <authorList>
            <person name="Baek J.H."/>
            <person name="Jung H.S."/>
            <person name="Kim K.R."/>
            <person name="Jeon C.O."/>
        </authorList>
    </citation>
    <scope>NUCLEOTIDE SEQUENCE [LARGE SCALE GENOMIC DNA]</scope>
    <source>
        <strain evidence="6 7">R798</strain>
    </source>
</reference>
<evidence type="ECO:0000256" key="3">
    <source>
        <dbReference type="ARBA" id="ARBA00022989"/>
    </source>
</evidence>
<keyword evidence="7" id="KW-1185">Reference proteome</keyword>
<comment type="caution">
    <text evidence="6">The sequence shown here is derived from an EMBL/GenBank/DDBJ whole genome shotgun (WGS) entry which is preliminary data.</text>
</comment>
<evidence type="ECO:0000256" key="5">
    <source>
        <dbReference type="HAMAP-Rule" id="MF_00189"/>
    </source>
</evidence>
<dbReference type="NCBIfam" id="NF001325">
    <property type="entry name" value="PRK00259.1-3"/>
    <property type="match status" value="1"/>
</dbReference>
<feature type="transmembrane region" description="Helical" evidence="5">
    <location>
        <begin position="183"/>
        <end position="201"/>
    </location>
</feature>
<dbReference type="Pfam" id="PF04279">
    <property type="entry name" value="IspA"/>
    <property type="match status" value="1"/>
</dbReference>
<comment type="subcellular location">
    <subcellularLocation>
        <location evidence="5">Cell inner membrane</location>
        <topology evidence="5">Multi-pass membrane protein</topology>
    </subcellularLocation>
</comment>
<dbReference type="RefSeq" id="WP_223471081.1">
    <property type="nucleotide sequence ID" value="NZ_JAFBIL020000011.1"/>
</dbReference>
<organism evidence="6 7">
    <name type="scientific">Massilia soli</name>
    <dbReference type="NCBI Taxonomy" id="2792854"/>
    <lineage>
        <taxon>Bacteria</taxon>
        <taxon>Pseudomonadati</taxon>
        <taxon>Pseudomonadota</taxon>
        <taxon>Betaproteobacteria</taxon>
        <taxon>Burkholderiales</taxon>
        <taxon>Oxalobacteraceae</taxon>
        <taxon>Telluria group</taxon>
        <taxon>Massilia</taxon>
    </lineage>
</organism>
<name>A0ABS7SVK4_9BURK</name>